<evidence type="ECO:0000313" key="3">
    <source>
        <dbReference type="Proteomes" id="UP001165297"/>
    </source>
</evidence>
<dbReference type="RefSeq" id="WP_226184207.1">
    <property type="nucleotide sequence ID" value="NZ_JAJADQ010000003.1"/>
</dbReference>
<dbReference type="NCBIfam" id="TIGR04183">
    <property type="entry name" value="Por_Secre_tail"/>
    <property type="match status" value="1"/>
</dbReference>
<keyword evidence="3" id="KW-1185">Reference proteome</keyword>
<comment type="caution">
    <text evidence="2">The sequence shown here is derived from an EMBL/GenBank/DDBJ whole genome shotgun (WGS) entry which is preliminary data.</text>
</comment>
<accession>A0ABS8ADA0</accession>
<dbReference type="EMBL" id="JAJADQ010000003">
    <property type="protein sequence ID" value="MCB2377374.1"/>
    <property type="molecule type" value="Genomic_DNA"/>
</dbReference>
<proteinExistence type="predicted"/>
<dbReference type="InterPro" id="IPR013783">
    <property type="entry name" value="Ig-like_fold"/>
</dbReference>
<dbReference type="InterPro" id="IPR026444">
    <property type="entry name" value="Secre_tail"/>
</dbReference>
<dbReference type="Pfam" id="PF18962">
    <property type="entry name" value="Por_Secre_tail"/>
    <property type="match status" value="1"/>
</dbReference>
<evidence type="ECO:0000259" key="1">
    <source>
        <dbReference type="Pfam" id="PF18962"/>
    </source>
</evidence>
<evidence type="ECO:0000313" key="2">
    <source>
        <dbReference type="EMBL" id="MCB2377374.1"/>
    </source>
</evidence>
<feature type="domain" description="Secretion system C-terminal sorting" evidence="1">
    <location>
        <begin position="123"/>
        <end position="189"/>
    </location>
</feature>
<gene>
    <name evidence="2" type="ORF">LGH70_07270</name>
</gene>
<protein>
    <submittedName>
        <fullName evidence="2">T9SS type A sorting domain-containing protein</fullName>
    </submittedName>
</protein>
<dbReference type="Gene3D" id="2.60.40.10">
    <property type="entry name" value="Immunoglobulins"/>
    <property type="match status" value="1"/>
</dbReference>
<organism evidence="2 3">
    <name type="scientific">Hymenobacter nitidus</name>
    <dbReference type="NCBI Taxonomy" id="2880929"/>
    <lineage>
        <taxon>Bacteria</taxon>
        <taxon>Pseudomonadati</taxon>
        <taxon>Bacteroidota</taxon>
        <taxon>Cytophagia</taxon>
        <taxon>Cytophagales</taxon>
        <taxon>Hymenobacteraceae</taxon>
        <taxon>Hymenobacter</taxon>
    </lineage>
</organism>
<dbReference type="Proteomes" id="UP001165297">
    <property type="component" value="Unassembled WGS sequence"/>
</dbReference>
<name>A0ABS8ADA0_9BACT</name>
<reference evidence="2" key="1">
    <citation type="submission" date="2021-10" db="EMBL/GenBank/DDBJ databases">
        <authorList>
            <person name="Dean J.D."/>
            <person name="Kim M.K."/>
            <person name="Newey C.N."/>
            <person name="Stoker T.S."/>
            <person name="Thompson D.W."/>
            <person name="Grose J.H."/>
        </authorList>
    </citation>
    <scope>NUCLEOTIDE SEQUENCE</scope>
    <source>
        <strain evidence="2">BT635</strain>
    </source>
</reference>
<sequence>MTVPRQSNLDIDDLQFDSNQPLPVELLSFQASRQSNAVQLKWATASETNNDRFEVQRSADGQNFATISTVAGAGTTTKATTYTANDAAPLAGTSYYRLRQVDTDGTSSFSPVRVVGAVLAVAYPSPTVDQLNLPGAAAGTRYRIFNTVGQMLKQGTVPATGTLDVLELKPGSYFLEIGSGRNLTTQRFIRQ</sequence>